<feature type="transmembrane region" description="Helical" evidence="2">
    <location>
        <begin position="79"/>
        <end position="97"/>
    </location>
</feature>
<feature type="domain" description="CAAX prenyl protease 2/Lysostaphin resistance protein A-like" evidence="3">
    <location>
        <begin position="115"/>
        <end position="218"/>
    </location>
</feature>
<keyword evidence="4" id="KW-0378">Hydrolase</keyword>
<dbReference type="RefSeq" id="WP_213809396.1">
    <property type="nucleotide sequence ID" value="NZ_JAAMFK010000008.1"/>
</dbReference>
<dbReference type="Pfam" id="PF02517">
    <property type="entry name" value="Rce1-like"/>
    <property type="match status" value="1"/>
</dbReference>
<evidence type="ECO:0000259" key="3">
    <source>
        <dbReference type="Pfam" id="PF02517"/>
    </source>
</evidence>
<feature type="transmembrane region" description="Helical" evidence="2">
    <location>
        <begin position="38"/>
        <end position="59"/>
    </location>
</feature>
<dbReference type="GO" id="GO:0008237">
    <property type="term" value="F:metallopeptidase activity"/>
    <property type="evidence" value="ECO:0007669"/>
    <property type="project" value="UniProtKB-KW"/>
</dbReference>
<accession>A0ABS5R0Z4</accession>
<keyword evidence="2" id="KW-1133">Transmembrane helix</keyword>
<dbReference type="InterPro" id="IPR036259">
    <property type="entry name" value="MFS_trans_sf"/>
</dbReference>
<keyword evidence="2" id="KW-0472">Membrane</keyword>
<dbReference type="SUPFAM" id="SSF103473">
    <property type="entry name" value="MFS general substrate transporter"/>
    <property type="match status" value="1"/>
</dbReference>
<comment type="similarity">
    <text evidence="1">Belongs to the UPF0177 family.</text>
</comment>
<name>A0ABS5R0Z4_9LACO</name>
<keyword evidence="4" id="KW-0482">Metalloprotease</keyword>
<evidence type="ECO:0000313" key="4">
    <source>
        <dbReference type="EMBL" id="MBS9339114.1"/>
    </source>
</evidence>
<keyword evidence="2" id="KW-0812">Transmembrane</keyword>
<dbReference type="PANTHER" id="PTHR39430">
    <property type="entry name" value="MEMBRANE-ASSOCIATED PROTEASE-RELATED"/>
    <property type="match status" value="1"/>
</dbReference>
<feature type="transmembrane region" description="Helical" evidence="2">
    <location>
        <begin position="186"/>
        <end position="214"/>
    </location>
</feature>
<keyword evidence="4" id="KW-0645">Protease</keyword>
<evidence type="ECO:0000256" key="1">
    <source>
        <dbReference type="ARBA" id="ARBA00009067"/>
    </source>
</evidence>
<dbReference type="Proteomes" id="UP001519504">
    <property type="component" value="Unassembled WGS sequence"/>
</dbReference>
<feature type="transmembrane region" description="Helical" evidence="2">
    <location>
        <begin position="155"/>
        <end position="174"/>
    </location>
</feature>
<organism evidence="4 5">
    <name type="scientific">Fructobacillus broussonetiae</name>
    <dbReference type="NCBI Taxonomy" id="2713173"/>
    <lineage>
        <taxon>Bacteria</taxon>
        <taxon>Bacillati</taxon>
        <taxon>Bacillota</taxon>
        <taxon>Bacilli</taxon>
        <taxon>Lactobacillales</taxon>
        <taxon>Lactobacillaceae</taxon>
        <taxon>Fructobacillus</taxon>
    </lineage>
</organism>
<keyword evidence="5" id="KW-1185">Reference proteome</keyword>
<dbReference type="PANTHER" id="PTHR39430:SF1">
    <property type="entry name" value="PROTEASE"/>
    <property type="match status" value="1"/>
</dbReference>
<evidence type="ECO:0000313" key="5">
    <source>
        <dbReference type="Proteomes" id="UP001519504"/>
    </source>
</evidence>
<feature type="transmembrane region" description="Helical" evidence="2">
    <location>
        <begin position="234"/>
        <end position="252"/>
    </location>
</feature>
<evidence type="ECO:0000256" key="2">
    <source>
        <dbReference type="SAM" id="Phobius"/>
    </source>
</evidence>
<reference evidence="4 5" key="1">
    <citation type="submission" date="2020-02" db="EMBL/GenBank/DDBJ databases">
        <title>Fructobacillus sp. isolated from paper mulberry of Taiwan.</title>
        <authorList>
            <person name="Lin S.-T."/>
        </authorList>
    </citation>
    <scope>NUCLEOTIDE SEQUENCE [LARGE SCALE GENOMIC DNA]</scope>
    <source>
        <strain evidence="4 5">M2-14</strain>
    </source>
</reference>
<comment type="caution">
    <text evidence="4">The sequence shown here is derived from an EMBL/GenBank/DDBJ whole genome shotgun (WGS) entry which is preliminary data.</text>
</comment>
<sequence length="266" mass="30346">MPKYTATNPDKKYHGLAIFFLTLLGMLFYPAYPDMMSLKWTLRMAAVMLIIMFFVVRFVRRATNQERLFDRRFTWSSKAMQLSVIAIVLVYLVMYVVNGNVECLGKIAHLSANKMASCVFVALGAGVFEEYLVRGYFFNLFQRIFNRYDVKKHRLLYVSFVTSLLFGCLHFTNFGQGPNEAIFQQVFYATCFGLLFAAIRILSNTIWAGAILHFLFDLQDSINDDLVADSWGNVLLMFVPVAIIAVIVIVLADKKVQSEGVQELEA</sequence>
<proteinExistence type="inferred from homology"/>
<dbReference type="EMBL" id="JAAMFK010000008">
    <property type="protein sequence ID" value="MBS9339114.1"/>
    <property type="molecule type" value="Genomic_DNA"/>
</dbReference>
<dbReference type="InterPro" id="IPR003675">
    <property type="entry name" value="Rce1/LyrA-like_dom"/>
</dbReference>
<feature type="transmembrane region" description="Helical" evidence="2">
    <location>
        <begin position="12"/>
        <end position="32"/>
    </location>
</feature>
<gene>
    <name evidence="4" type="ORF">G6R29_05705</name>
</gene>
<protein>
    <submittedName>
        <fullName evidence="4">CPBP family intramembrane metalloprotease</fullName>
    </submittedName>
</protein>